<dbReference type="EMBL" id="OX451739">
    <property type="protein sequence ID" value="CAI8610285.1"/>
    <property type="molecule type" value="Genomic_DNA"/>
</dbReference>
<dbReference type="AlphaFoldDB" id="A0AAV1AIK5"/>
<organism evidence="1 2">
    <name type="scientific">Vicia faba</name>
    <name type="common">Broad bean</name>
    <name type="synonym">Faba vulgaris</name>
    <dbReference type="NCBI Taxonomy" id="3906"/>
    <lineage>
        <taxon>Eukaryota</taxon>
        <taxon>Viridiplantae</taxon>
        <taxon>Streptophyta</taxon>
        <taxon>Embryophyta</taxon>
        <taxon>Tracheophyta</taxon>
        <taxon>Spermatophyta</taxon>
        <taxon>Magnoliopsida</taxon>
        <taxon>eudicotyledons</taxon>
        <taxon>Gunneridae</taxon>
        <taxon>Pentapetalae</taxon>
        <taxon>rosids</taxon>
        <taxon>fabids</taxon>
        <taxon>Fabales</taxon>
        <taxon>Fabaceae</taxon>
        <taxon>Papilionoideae</taxon>
        <taxon>50 kb inversion clade</taxon>
        <taxon>NPAAA clade</taxon>
        <taxon>Hologalegina</taxon>
        <taxon>IRL clade</taxon>
        <taxon>Fabeae</taxon>
        <taxon>Vicia</taxon>
    </lineage>
</organism>
<sequence length="226" mass="25739">MENIKQEVSELRREVTILKASMDHLTGLVEILVAAQVNPSRRGEARIKVFTETLKSFSHEKVMVNAPDDFPDKVNVGVRLEDVGKGCLYEDGSAANGVKKFDNDFSKKRTRGRNIHHHVHQKNRQVPNQRKTQFDSIPITYTELFPILMQRNLVQTRPPPKVPEKIHWNYKADLACTFHQGAPGHDLEGCFALKIEVHKLVRSGILSFKDVGFEVQIKQAPKSKHD</sequence>
<dbReference type="Proteomes" id="UP001157006">
    <property type="component" value="Chromosome 4"/>
</dbReference>
<proteinExistence type="predicted"/>
<name>A0AAV1AIK5_VICFA</name>
<evidence type="ECO:0000313" key="2">
    <source>
        <dbReference type="Proteomes" id="UP001157006"/>
    </source>
</evidence>
<evidence type="ECO:0000313" key="1">
    <source>
        <dbReference type="EMBL" id="CAI8610285.1"/>
    </source>
</evidence>
<protein>
    <submittedName>
        <fullName evidence="1">Uncharacterized protein</fullName>
    </submittedName>
</protein>
<gene>
    <name evidence="1" type="ORF">VFH_IV174800</name>
</gene>
<reference evidence="1 2" key="1">
    <citation type="submission" date="2023-01" db="EMBL/GenBank/DDBJ databases">
        <authorList>
            <person name="Kreplak J."/>
        </authorList>
    </citation>
    <scope>NUCLEOTIDE SEQUENCE [LARGE SCALE GENOMIC DNA]</scope>
</reference>
<dbReference type="PANTHER" id="PTHR32108:SF9">
    <property type="entry name" value="REVERSE TRANSCRIPTASE RNASE H-LIKE DOMAIN-CONTAINING PROTEIN"/>
    <property type="match status" value="1"/>
</dbReference>
<accession>A0AAV1AIK5</accession>
<keyword evidence="2" id="KW-1185">Reference proteome</keyword>
<dbReference type="PANTHER" id="PTHR32108">
    <property type="entry name" value="DNA-DIRECTED RNA POLYMERASE SUBUNIT ALPHA"/>
    <property type="match status" value="1"/>
</dbReference>